<reference evidence="14" key="1">
    <citation type="submission" date="2020-10" db="EMBL/GenBank/DDBJ databases">
        <title>Chromosome-scale genome assembly of the Allis shad, Alosa alosa.</title>
        <authorList>
            <person name="Margot Z."/>
            <person name="Christophe K."/>
            <person name="Cabau C."/>
            <person name="Louis A."/>
            <person name="Berthelot C."/>
            <person name="Parey E."/>
            <person name="Roest Crollius H."/>
            <person name="Montfort J."/>
            <person name="Robinson-Rechavi M."/>
            <person name="Bucao C."/>
            <person name="Bouchez O."/>
            <person name="Gislard M."/>
            <person name="Lluch J."/>
            <person name="Milhes M."/>
            <person name="Lampietro C."/>
            <person name="Lopez Roques C."/>
            <person name="Donnadieu C."/>
            <person name="Braasch I."/>
            <person name="Desvignes T."/>
            <person name="Postlethwait J."/>
            <person name="Bobe J."/>
            <person name="Guiguen Y."/>
        </authorList>
    </citation>
    <scope>NUCLEOTIDE SEQUENCE</scope>
    <source>
        <strain evidence="14">M-15738</strain>
        <tissue evidence="14">Blood</tissue>
    </source>
</reference>
<comment type="subcellular location">
    <subcellularLocation>
        <location evidence="1">Secreted</location>
    </subcellularLocation>
</comment>
<protein>
    <recommendedName>
        <fullName evidence="10">Acid sphingomyelinase-like phosphodiesterase</fullName>
    </recommendedName>
</protein>
<keyword evidence="9" id="KW-0325">Glycoprotein</keyword>
<keyword evidence="8" id="KW-1015">Disulfide bond</keyword>
<dbReference type="PANTHER" id="PTHR10340:SF25">
    <property type="entry name" value="ACID SPHINGOMYELINASE-LIKE PHOSPHODIESTERASE 3B"/>
    <property type="match status" value="1"/>
</dbReference>
<feature type="binding site" evidence="11">
    <location>
        <position position="98"/>
    </location>
    <ligand>
        <name>Zn(2+)</name>
        <dbReference type="ChEBI" id="CHEBI:29105"/>
        <label>1</label>
    </ligand>
</feature>
<name>A0AAV6G9C8_9TELE</name>
<evidence type="ECO:0000256" key="6">
    <source>
        <dbReference type="ARBA" id="ARBA00022801"/>
    </source>
</evidence>
<dbReference type="GO" id="GO:0016020">
    <property type="term" value="C:membrane"/>
    <property type="evidence" value="ECO:0007669"/>
    <property type="project" value="GOC"/>
</dbReference>
<keyword evidence="5 10" id="KW-0732">Signal</keyword>
<dbReference type="GO" id="GO:0006685">
    <property type="term" value="P:sphingomyelin catabolic process"/>
    <property type="evidence" value="ECO:0007669"/>
    <property type="project" value="InterPro"/>
</dbReference>
<dbReference type="InterPro" id="IPR041805">
    <property type="entry name" value="ASMase/PPN1_MPP"/>
</dbReference>
<evidence type="ECO:0000256" key="7">
    <source>
        <dbReference type="ARBA" id="ARBA00022833"/>
    </source>
</evidence>
<evidence type="ECO:0000259" key="13">
    <source>
        <dbReference type="Pfam" id="PF19272"/>
    </source>
</evidence>
<keyword evidence="6 10" id="KW-0378">Hydrolase</keyword>
<keyword evidence="3 10" id="KW-0964">Secreted</keyword>
<evidence type="ECO:0000256" key="5">
    <source>
        <dbReference type="ARBA" id="ARBA00022729"/>
    </source>
</evidence>
<evidence type="ECO:0000256" key="1">
    <source>
        <dbReference type="ARBA" id="ARBA00004613"/>
    </source>
</evidence>
<evidence type="ECO:0000256" key="8">
    <source>
        <dbReference type="ARBA" id="ARBA00023157"/>
    </source>
</evidence>
<comment type="caution">
    <text evidence="14">The sequence shown here is derived from an EMBL/GenBank/DDBJ whole genome shotgun (WGS) entry which is preliminary data.</text>
</comment>
<feature type="binding site" evidence="11">
    <location>
        <position position="139"/>
    </location>
    <ligand>
        <name>Zn(2+)</name>
        <dbReference type="ChEBI" id="CHEBI:29105"/>
        <label>2</label>
    </ligand>
</feature>
<dbReference type="PIRSF" id="PIRSF036767">
    <property type="entry name" value="ASM-like_PDE"/>
    <property type="match status" value="1"/>
</dbReference>
<feature type="domain" description="Sphingomyelin phosphodiesterase C-terminal" evidence="13">
    <location>
        <begin position="297"/>
        <end position="434"/>
    </location>
</feature>
<evidence type="ECO:0000259" key="12">
    <source>
        <dbReference type="Pfam" id="PF00149"/>
    </source>
</evidence>
<dbReference type="CDD" id="cd00842">
    <property type="entry name" value="MPP_ASMase"/>
    <property type="match status" value="1"/>
</dbReference>
<feature type="binding site" evidence="11">
    <location>
        <position position="35"/>
    </location>
    <ligand>
        <name>Zn(2+)</name>
        <dbReference type="ChEBI" id="CHEBI:29105"/>
        <label>1</label>
    </ligand>
</feature>
<gene>
    <name evidence="14" type="ORF">AALO_G00179710</name>
</gene>
<dbReference type="EMBL" id="JADWDJ010000013">
    <property type="protein sequence ID" value="KAG5271435.1"/>
    <property type="molecule type" value="Genomic_DNA"/>
</dbReference>
<evidence type="ECO:0000256" key="9">
    <source>
        <dbReference type="ARBA" id="ARBA00023180"/>
    </source>
</evidence>
<evidence type="ECO:0000313" key="14">
    <source>
        <dbReference type="EMBL" id="KAG5271435.1"/>
    </source>
</evidence>
<evidence type="ECO:0000256" key="2">
    <source>
        <dbReference type="ARBA" id="ARBA00008234"/>
    </source>
</evidence>
<dbReference type="InterPro" id="IPR029052">
    <property type="entry name" value="Metallo-depent_PP-like"/>
</dbReference>
<feature type="chain" id="PRO_5043115700" description="Acid sphingomyelinase-like phosphodiesterase" evidence="10">
    <location>
        <begin position="24"/>
        <end position="460"/>
    </location>
</feature>
<keyword evidence="4 10" id="KW-0479">Metal-binding</keyword>
<feature type="binding site" evidence="11">
    <location>
        <position position="281"/>
    </location>
    <ligand>
        <name>Zn(2+)</name>
        <dbReference type="ChEBI" id="CHEBI:29105"/>
        <label>2</label>
    </ligand>
</feature>
<sequence length="460" mass="52528">MARVRACFIWNVFLVLFFKGGVALTGNFWHITDLHWDPSYRLGDDPTSVCNSSGNRPVQGAGKFGDYACDSPWDLINSSIYAMKNILPDPDFILWTGDDTPHVPNEQLGEKAVVDIIRNLTQTIKEVFPTTKVYSALGNHDYHPKSQLPAGPNYIYNQTAEMWKQWLDPESQNLFKIGGYYTERLLNRPGYRMLVLNTNLYYSRNKVTQDLPDPANQFDWMDKELTNAANQKEKVYIVGHVPPGFFEKKRQTMWFHQNFNVRYQELIQKHHAIIMGQFFGHHHTDSFHMFYSPDGSPISTMFLSPGVTPWKTTLPGVVDGANNPGIRIFEYDTDSLLVKDIVTYYLNLTYANVAQARWEKEYRLTEAFRVPDASPTSMNVILDRMAQDSCILQKYHDFNSVSYDLSTCNADCRIDHVCAARAIDQKDYDQCVKDGAPPTGLFVAMLPVISVVLSIAWPSL</sequence>
<dbReference type="Pfam" id="PF19272">
    <property type="entry name" value="ASMase_C"/>
    <property type="match status" value="1"/>
</dbReference>
<keyword evidence="15" id="KW-1185">Reference proteome</keyword>
<dbReference type="GO" id="GO:0005615">
    <property type="term" value="C:extracellular space"/>
    <property type="evidence" value="ECO:0007669"/>
    <property type="project" value="UniProtKB-UniRule"/>
</dbReference>
<feature type="binding site" evidence="11">
    <location>
        <position position="240"/>
    </location>
    <ligand>
        <name>Zn(2+)</name>
        <dbReference type="ChEBI" id="CHEBI:29105"/>
        <label>2</label>
    </ligand>
</feature>
<dbReference type="GO" id="GO:0004767">
    <property type="term" value="F:sphingomyelin phosphodiesterase activity"/>
    <property type="evidence" value="ECO:0007669"/>
    <property type="project" value="InterPro"/>
</dbReference>
<keyword evidence="7 10" id="KW-0862">Zinc</keyword>
<dbReference type="SUPFAM" id="SSF56300">
    <property type="entry name" value="Metallo-dependent phosphatases"/>
    <property type="match status" value="1"/>
</dbReference>
<evidence type="ECO:0000313" key="15">
    <source>
        <dbReference type="Proteomes" id="UP000823561"/>
    </source>
</evidence>
<dbReference type="Gene3D" id="3.60.21.10">
    <property type="match status" value="1"/>
</dbReference>
<dbReference type="InterPro" id="IPR045473">
    <property type="entry name" value="ASM_C"/>
</dbReference>
<proteinExistence type="inferred from homology"/>
<dbReference type="FunFam" id="3.60.21.10:FF:000143">
    <property type="entry name" value="Acid sphingomyelinase-like phosphodiesterase"/>
    <property type="match status" value="1"/>
</dbReference>
<evidence type="ECO:0000256" key="10">
    <source>
        <dbReference type="PIRNR" id="PIRNR036767"/>
    </source>
</evidence>
<dbReference type="InterPro" id="IPR004843">
    <property type="entry name" value="Calcineurin-like_PHP"/>
</dbReference>
<dbReference type="Proteomes" id="UP000823561">
    <property type="component" value="Chromosome 13"/>
</dbReference>
<evidence type="ECO:0000256" key="3">
    <source>
        <dbReference type="ARBA" id="ARBA00022525"/>
    </source>
</evidence>
<feature type="binding site" evidence="11">
    <location>
        <position position="98"/>
    </location>
    <ligand>
        <name>Zn(2+)</name>
        <dbReference type="ChEBI" id="CHEBI:29105"/>
        <label>2</label>
    </ligand>
</feature>
<feature type="signal peptide" evidence="10">
    <location>
        <begin position="1"/>
        <end position="23"/>
    </location>
</feature>
<organism evidence="14 15">
    <name type="scientific">Alosa alosa</name>
    <name type="common">allis shad</name>
    <dbReference type="NCBI Taxonomy" id="278164"/>
    <lineage>
        <taxon>Eukaryota</taxon>
        <taxon>Metazoa</taxon>
        <taxon>Chordata</taxon>
        <taxon>Craniata</taxon>
        <taxon>Vertebrata</taxon>
        <taxon>Euteleostomi</taxon>
        <taxon>Actinopterygii</taxon>
        <taxon>Neopterygii</taxon>
        <taxon>Teleostei</taxon>
        <taxon>Clupei</taxon>
        <taxon>Clupeiformes</taxon>
        <taxon>Clupeoidei</taxon>
        <taxon>Clupeidae</taxon>
        <taxon>Alosa</taxon>
    </lineage>
</organism>
<dbReference type="AlphaFoldDB" id="A0AAV6G9C8"/>
<feature type="binding site" evidence="11">
    <location>
        <position position="33"/>
    </location>
    <ligand>
        <name>Zn(2+)</name>
        <dbReference type="ChEBI" id="CHEBI:29105"/>
        <label>1</label>
    </ligand>
</feature>
<dbReference type="InterPro" id="IPR017064">
    <property type="entry name" value="ASM-like_Pdiesterase_prd"/>
</dbReference>
<comment type="similarity">
    <text evidence="2 10">Belongs to the acid sphingomyelinase family.</text>
</comment>
<accession>A0AAV6G9C8</accession>
<dbReference type="Pfam" id="PF00149">
    <property type="entry name" value="Metallophos"/>
    <property type="match status" value="1"/>
</dbReference>
<evidence type="ECO:0000256" key="4">
    <source>
        <dbReference type="ARBA" id="ARBA00022723"/>
    </source>
</evidence>
<feature type="binding site" evidence="11">
    <location>
        <position position="283"/>
    </location>
    <ligand>
        <name>Zn(2+)</name>
        <dbReference type="ChEBI" id="CHEBI:29105"/>
        <label>1</label>
    </ligand>
</feature>
<evidence type="ECO:0000256" key="11">
    <source>
        <dbReference type="PIRSR" id="PIRSR036767-51"/>
    </source>
</evidence>
<feature type="domain" description="Calcineurin-like phosphoesterase" evidence="12">
    <location>
        <begin position="27"/>
        <end position="284"/>
    </location>
</feature>
<dbReference type="GO" id="GO:0046872">
    <property type="term" value="F:metal ion binding"/>
    <property type="evidence" value="ECO:0007669"/>
    <property type="project" value="UniProtKB-KW"/>
</dbReference>
<dbReference type="PANTHER" id="PTHR10340">
    <property type="entry name" value="SPHINGOMYELIN PHOSPHODIESTERASE"/>
    <property type="match status" value="1"/>
</dbReference>
<comment type="cofactor">
    <cofactor evidence="11">
        <name>Zn(2+)</name>
        <dbReference type="ChEBI" id="CHEBI:29105"/>
    </cofactor>
    <text evidence="11">Binds 2 Zn(2+) per subunit.</text>
</comment>